<dbReference type="InterPro" id="IPR043129">
    <property type="entry name" value="ATPase_NBD"/>
</dbReference>
<gene>
    <name evidence="9" type="ORF">CWO92_09910</name>
</gene>
<dbReference type="InterPro" id="IPR049874">
    <property type="entry name" value="ROK_cs"/>
</dbReference>
<comment type="caution">
    <text evidence="9">The sequence shown here is derived from an EMBL/GenBank/DDBJ whole genome shotgun (WGS) entry which is preliminary data.</text>
</comment>
<dbReference type="InterPro" id="IPR000600">
    <property type="entry name" value="ROK"/>
</dbReference>
<proteinExistence type="inferred from homology"/>
<dbReference type="EMBL" id="PIQO01000006">
    <property type="protein sequence ID" value="PKR85238.1"/>
    <property type="molecule type" value="Genomic_DNA"/>
</dbReference>
<dbReference type="RefSeq" id="WP_101354215.1">
    <property type="nucleotide sequence ID" value="NZ_PIQO01000006.1"/>
</dbReference>
<organism evidence="9 10">
    <name type="scientific">Heyndrickxia camelliae</name>
    <dbReference type="NCBI Taxonomy" id="1707093"/>
    <lineage>
        <taxon>Bacteria</taxon>
        <taxon>Bacillati</taxon>
        <taxon>Bacillota</taxon>
        <taxon>Bacilli</taxon>
        <taxon>Bacillales</taxon>
        <taxon>Bacillaceae</taxon>
        <taxon>Heyndrickxia</taxon>
    </lineage>
</organism>
<evidence type="ECO:0000256" key="3">
    <source>
        <dbReference type="ARBA" id="ARBA00014701"/>
    </source>
</evidence>
<dbReference type="GO" id="GO:0005737">
    <property type="term" value="C:cytoplasm"/>
    <property type="evidence" value="ECO:0007669"/>
    <property type="project" value="InterPro"/>
</dbReference>
<dbReference type="Gene3D" id="3.30.420.40">
    <property type="match status" value="2"/>
</dbReference>
<dbReference type="SUPFAM" id="SSF53067">
    <property type="entry name" value="Actin-like ATPase domain"/>
    <property type="match status" value="1"/>
</dbReference>
<keyword evidence="4" id="KW-0808">Transferase</keyword>
<dbReference type="GO" id="GO:0005524">
    <property type="term" value="F:ATP binding"/>
    <property type="evidence" value="ECO:0007669"/>
    <property type="project" value="UniProtKB-KW"/>
</dbReference>
<evidence type="ECO:0000256" key="1">
    <source>
        <dbReference type="ARBA" id="ARBA00006479"/>
    </source>
</evidence>
<evidence type="ECO:0000313" key="9">
    <source>
        <dbReference type="EMBL" id="PKR85238.1"/>
    </source>
</evidence>
<dbReference type="AlphaFoldDB" id="A0A2N3LKS5"/>
<comment type="similarity">
    <text evidence="1">Belongs to the ROK (NagC/XylR) family.</text>
</comment>
<evidence type="ECO:0000313" key="10">
    <source>
        <dbReference type="Proteomes" id="UP000233440"/>
    </source>
</evidence>
<keyword evidence="10" id="KW-1185">Reference proteome</keyword>
<dbReference type="InterPro" id="IPR004654">
    <property type="entry name" value="ROK_glcA"/>
</dbReference>
<reference evidence="9 10" key="1">
    <citation type="submission" date="2017-11" db="EMBL/GenBank/DDBJ databases">
        <title>Bacillus camelliae sp. nov., isolated from pu'er tea.</title>
        <authorList>
            <person name="Niu L."/>
        </authorList>
    </citation>
    <scope>NUCLEOTIDE SEQUENCE [LARGE SCALE GENOMIC DNA]</scope>
    <source>
        <strain evidence="9 10">7578-1</strain>
    </source>
</reference>
<protein>
    <recommendedName>
        <fullName evidence="3">Glucokinase</fullName>
        <ecNumber evidence="2">2.7.1.2</ecNumber>
    </recommendedName>
    <alternativeName>
        <fullName evidence="8">Glucose kinase</fullName>
    </alternativeName>
</protein>
<dbReference type="Pfam" id="PF00480">
    <property type="entry name" value="ROK"/>
    <property type="match status" value="1"/>
</dbReference>
<dbReference type="Proteomes" id="UP000233440">
    <property type="component" value="Unassembled WGS sequence"/>
</dbReference>
<name>A0A2N3LKS5_9BACI</name>
<dbReference type="GO" id="GO:0004340">
    <property type="term" value="F:glucokinase activity"/>
    <property type="evidence" value="ECO:0007669"/>
    <property type="project" value="UniProtKB-EC"/>
</dbReference>
<accession>A0A2N3LKS5</accession>
<evidence type="ECO:0000256" key="2">
    <source>
        <dbReference type="ARBA" id="ARBA00012323"/>
    </source>
</evidence>
<dbReference type="PROSITE" id="PS01125">
    <property type="entry name" value="ROK"/>
    <property type="match status" value="1"/>
</dbReference>
<evidence type="ECO:0000256" key="7">
    <source>
        <dbReference type="ARBA" id="ARBA00022840"/>
    </source>
</evidence>
<dbReference type="GO" id="GO:0006096">
    <property type="term" value="P:glycolytic process"/>
    <property type="evidence" value="ECO:0007669"/>
    <property type="project" value="InterPro"/>
</dbReference>
<keyword evidence="5" id="KW-0547">Nucleotide-binding</keyword>
<keyword evidence="7" id="KW-0067">ATP-binding</keyword>
<evidence type="ECO:0000256" key="4">
    <source>
        <dbReference type="ARBA" id="ARBA00022679"/>
    </source>
</evidence>
<dbReference type="OrthoDB" id="9810372at2"/>
<sequence length="323" mass="33916">MEDKWFVGVDLGGTSVKLAFIQEEGEILQKWEIPTDKSEQGKNILPDIAASILNKITELGETKERLSGIGMGAPGAVDKEQGIIYEAVNLGWPKNYPIVKILGELSGLPVDIDNDANCAALGEMWKGAGNGAKDIACLTLGTGVGGGIIVNGNIVQGVKGAAGEIGHITIVPEGGAPCNCGKTGCLETVASATGIVRIAKEEIIKYEGKSSLKELYKNKGIIEAKDVFDCMSQGDSLSKKIIDHITHHLGLVLANIGNVLNPEKIVIGGGVSKAGNLLLHPLQNYFKQFAYSAVAVSTELVIATLGNDAGILGAAWLAKNNRY</sequence>
<evidence type="ECO:0000256" key="8">
    <source>
        <dbReference type="ARBA" id="ARBA00032386"/>
    </source>
</evidence>
<evidence type="ECO:0000256" key="6">
    <source>
        <dbReference type="ARBA" id="ARBA00022777"/>
    </source>
</evidence>
<dbReference type="EC" id="2.7.1.2" evidence="2"/>
<dbReference type="NCBIfam" id="TIGR00744">
    <property type="entry name" value="ROK_glcA_fam"/>
    <property type="match status" value="1"/>
</dbReference>
<evidence type="ECO:0000256" key="5">
    <source>
        <dbReference type="ARBA" id="ARBA00022741"/>
    </source>
</evidence>
<keyword evidence="6 9" id="KW-0418">Kinase</keyword>
<dbReference type="PANTHER" id="PTHR18964">
    <property type="entry name" value="ROK (REPRESSOR, ORF, KINASE) FAMILY"/>
    <property type="match status" value="1"/>
</dbReference>
<dbReference type="PANTHER" id="PTHR18964:SF149">
    <property type="entry name" value="BIFUNCTIONAL UDP-N-ACETYLGLUCOSAMINE 2-EPIMERASE_N-ACETYLMANNOSAMINE KINASE"/>
    <property type="match status" value="1"/>
</dbReference>